<dbReference type="EMBL" id="JAIVGD010000005">
    <property type="protein sequence ID" value="KAH0773956.1"/>
    <property type="molecule type" value="Genomic_DNA"/>
</dbReference>
<feature type="region of interest" description="Disordered" evidence="5">
    <location>
        <begin position="658"/>
        <end position="679"/>
    </location>
</feature>
<keyword evidence="3" id="KW-0862">Zinc</keyword>
<keyword evidence="8" id="KW-1185">Reference proteome</keyword>
<evidence type="ECO:0000256" key="5">
    <source>
        <dbReference type="SAM" id="MobiDB-lite"/>
    </source>
</evidence>
<dbReference type="PANTHER" id="PTHR31973:SF113">
    <property type="entry name" value="PROTEIN FAR1-RELATED SEQUENCE 5-LIKE"/>
    <property type="match status" value="1"/>
</dbReference>
<evidence type="ECO:0000256" key="4">
    <source>
        <dbReference type="PROSITE-ProRule" id="PRU00325"/>
    </source>
</evidence>
<sequence length="707" mass="81256">MENNNICSILIHHGGRWDATGRYVEYHLEGVIYNSDTKYIGLVAAIADQLGIDTTVDELNIMYLVSDRSPPMSIHNDMGVHVYLDQRRVNVDFFSKYPLCITLKKRAMVEDEYGPIIVRTNNVVGEISGVSDLYSNNSVRLIGMNPIEYIDTVDDEENDIISDASDLSVDVKQVYKDKSVLAEVMKHYAFLNKFTFNVKRSSSTCYYLVCPSKNCTWFLKSSSLNQSGLFKIRKYCGTHTCSVRERIYARRQGITDVVAILVLDKFIDKKKMYTPRDIADDMLKLHGVTLSYMQAWRSKEKAVKMLRGDPTESYARIPAYFYILDKHYPGSVLSLEKTEDNRFLFAFVALEASIRGWEYCRPVVVIDGAHLKCSYGGTILIASTLDPGGHILPLAYAIVDSENDASWTWFFEKFRDAFGERQNMCFVSDRHESIWKDLKKLFFAMAKAYTLQQFEELMRKVDEIDKKIRKYLFGIGYHKWTRTHAIVNHTWVMTSNIAESINNINRLARKLPVVSLLDFMRITIQSWSAKHSEEAGQTKTDLTEPYNKILEDNREISHRMTVSPSTQFLHTITDGARRFTVCLRSRKCSCGRFQLDEISCGHAMAAIAHRNKHGEDYCSEFYSNKNFQDAYAIPVEPLPCESTWEIPSHVLDKKLLPPDYKRGPGRPPMERKKSYSEGKFKRAKVTCSICRREGHNRTTCGRYPPDS</sequence>
<accession>A0ABQ7W0W4</accession>
<keyword evidence="2 4" id="KW-0863">Zinc-finger</keyword>
<keyword evidence="1" id="KW-0479">Metal-binding</keyword>
<evidence type="ECO:0000313" key="7">
    <source>
        <dbReference type="EMBL" id="KAH0773956.1"/>
    </source>
</evidence>
<evidence type="ECO:0000256" key="2">
    <source>
        <dbReference type="ARBA" id="ARBA00022771"/>
    </source>
</evidence>
<comment type="caution">
    <text evidence="7">The sequence shown here is derived from an EMBL/GenBank/DDBJ whole genome shotgun (WGS) entry which is preliminary data.</text>
</comment>
<reference evidence="7 8" key="1">
    <citation type="journal article" date="2021" name="bioRxiv">
        <title>Chromosome-scale and haplotype-resolved genome assembly of a tetraploid potato cultivar.</title>
        <authorList>
            <person name="Sun H."/>
            <person name="Jiao W.-B."/>
            <person name="Krause K."/>
            <person name="Campoy J.A."/>
            <person name="Goel M."/>
            <person name="Folz-Donahue K."/>
            <person name="Kukat C."/>
            <person name="Huettel B."/>
            <person name="Schneeberger K."/>
        </authorList>
    </citation>
    <scope>NUCLEOTIDE SEQUENCE [LARGE SCALE GENOMIC DNA]</scope>
    <source>
        <strain evidence="7">SolTubOtavaFocal</strain>
        <tissue evidence="7">Leaves</tissue>
    </source>
</reference>
<proteinExistence type="predicted"/>
<dbReference type="InterPro" id="IPR007527">
    <property type="entry name" value="Znf_SWIM"/>
</dbReference>
<dbReference type="PROSITE" id="PS50966">
    <property type="entry name" value="ZF_SWIM"/>
    <property type="match status" value="1"/>
</dbReference>
<dbReference type="Pfam" id="PF04434">
    <property type="entry name" value="SWIM"/>
    <property type="match status" value="1"/>
</dbReference>
<dbReference type="PANTHER" id="PTHR31973">
    <property type="entry name" value="POLYPROTEIN, PUTATIVE-RELATED"/>
    <property type="match status" value="1"/>
</dbReference>
<organism evidence="7 8">
    <name type="scientific">Solanum tuberosum</name>
    <name type="common">Potato</name>
    <dbReference type="NCBI Taxonomy" id="4113"/>
    <lineage>
        <taxon>Eukaryota</taxon>
        <taxon>Viridiplantae</taxon>
        <taxon>Streptophyta</taxon>
        <taxon>Embryophyta</taxon>
        <taxon>Tracheophyta</taxon>
        <taxon>Spermatophyta</taxon>
        <taxon>Magnoliopsida</taxon>
        <taxon>eudicotyledons</taxon>
        <taxon>Gunneridae</taxon>
        <taxon>Pentapetalae</taxon>
        <taxon>asterids</taxon>
        <taxon>lamiids</taxon>
        <taxon>Solanales</taxon>
        <taxon>Solanaceae</taxon>
        <taxon>Solanoideae</taxon>
        <taxon>Solaneae</taxon>
        <taxon>Solanum</taxon>
    </lineage>
</organism>
<name>A0ABQ7W0W4_SOLTU</name>
<evidence type="ECO:0000313" key="8">
    <source>
        <dbReference type="Proteomes" id="UP000826656"/>
    </source>
</evidence>
<gene>
    <name evidence="7" type="ORF">KY290_011093</name>
</gene>
<dbReference type="Pfam" id="PF10551">
    <property type="entry name" value="MULE"/>
    <property type="match status" value="1"/>
</dbReference>
<evidence type="ECO:0000259" key="6">
    <source>
        <dbReference type="PROSITE" id="PS50966"/>
    </source>
</evidence>
<evidence type="ECO:0000256" key="1">
    <source>
        <dbReference type="ARBA" id="ARBA00022723"/>
    </source>
</evidence>
<protein>
    <recommendedName>
        <fullName evidence="6">SWIM-type domain-containing protein</fullName>
    </recommendedName>
</protein>
<feature type="domain" description="SWIM-type" evidence="6">
    <location>
        <begin position="579"/>
        <end position="611"/>
    </location>
</feature>
<dbReference type="SMART" id="SM00575">
    <property type="entry name" value="ZnF_PMZ"/>
    <property type="match status" value="1"/>
</dbReference>
<dbReference type="Proteomes" id="UP000826656">
    <property type="component" value="Unassembled WGS sequence"/>
</dbReference>
<evidence type="ECO:0000256" key="3">
    <source>
        <dbReference type="ARBA" id="ARBA00022833"/>
    </source>
</evidence>
<dbReference type="InterPro" id="IPR018289">
    <property type="entry name" value="MULE_transposase_dom"/>
</dbReference>
<dbReference type="InterPro" id="IPR006564">
    <property type="entry name" value="Znf_PMZ"/>
</dbReference>